<comment type="caution">
    <text evidence="1">The sequence shown here is derived from an EMBL/GenBank/DDBJ whole genome shotgun (WGS) entry which is preliminary data.</text>
</comment>
<dbReference type="EMBL" id="VSSQ01040398">
    <property type="protein sequence ID" value="MPM93630.1"/>
    <property type="molecule type" value="Genomic_DNA"/>
</dbReference>
<dbReference type="AlphaFoldDB" id="A0A645DVU4"/>
<proteinExistence type="predicted"/>
<organism evidence="1">
    <name type="scientific">bioreactor metagenome</name>
    <dbReference type="NCBI Taxonomy" id="1076179"/>
    <lineage>
        <taxon>unclassified sequences</taxon>
        <taxon>metagenomes</taxon>
        <taxon>ecological metagenomes</taxon>
    </lineage>
</organism>
<sequence length="100" mass="11421">MSGRINEVEDIILSIRMLVFHAYGRRLDCNAALTLYVHAVKQLGFHVAFINRTRKLHQPVGQCRFTVVNMGDYAKIADMIAVIRHPLPPVILMQVFLSFL</sequence>
<protein>
    <submittedName>
        <fullName evidence="1">Uncharacterized protein</fullName>
    </submittedName>
</protein>
<gene>
    <name evidence="1" type="ORF">SDC9_140770</name>
</gene>
<accession>A0A645DVU4</accession>
<reference evidence="1" key="1">
    <citation type="submission" date="2019-08" db="EMBL/GenBank/DDBJ databases">
        <authorList>
            <person name="Kucharzyk K."/>
            <person name="Murdoch R.W."/>
            <person name="Higgins S."/>
            <person name="Loffler F."/>
        </authorList>
    </citation>
    <scope>NUCLEOTIDE SEQUENCE</scope>
</reference>
<name>A0A645DVU4_9ZZZZ</name>
<dbReference type="AntiFam" id="ANF00072">
    <property type="entry name" value="Shadow ORF (opposite TypA)"/>
</dbReference>
<evidence type="ECO:0000313" key="1">
    <source>
        <dbReference type="EMBL" id="MPM93630.1"/>
    </source>
</evidence>